<evidence type="ECO:0000313" key="3">
    <source>
        <dbReference type="Proteomes" id="UP001384579"/>
    </source>
</evidence>
<keyword evidence="3" id="KW-1185">Reference proteome</keyword>
<dbReference type="SUPFAM" id="SSF47616">
    <property type="entry name" value="GST C-terminal domain-like"/>
    <property type="match status" value="1"/>
</dbReference>
<dbReference type="InterPro" id="IPR036249">
    <property type="entry name" value="Thioredoxin-like_sf"/>
</dbReference>
<evidence type="ECO:0000313" key="2">
    <source>
        <dbReference type="EMBL" id="MEK0184634.1"/>
    </source>
</evidence>
<dbReference type="Pfam" id="PF13409">
    <property type="entry name" value="GST_N_2"/>
    <property type="match status" value="1"/>
</dbReference>
<feature type="domain" description="GST C-terminal" evidence="1">
    <location>
        <begin position="152"/>
        <end position="276"/>
    </location>
</feature>
<comment type="caution">
    <text evidence="2">The sequence shown here is derived from an EMBL/GenBank/DDBJ whole genome shotgun (WGS) entry which is preliminary data.</text>
</comment>
<dbReference type="EC" id="1.8.5.-" evidence="2"/>
<keyword evidence="2" id="KW-0560">Oxidoreductase</keyword>
<dbReference type="Proteomes" id="UP001384579">
    <property type="component" value="Unassembled WGS sequence"/>
</dbReference>
<dbReference type="PANTHER" id="PTHR32419:SF6">
    <property type="entry name" value="GLUTATHIONE S-TRANSFERASE OMEGA-LIKE 1-RELATED"/>
    <property type="match status" value="1"/>
</dbReference>
<dbReference type="PROSITE" id="PS50405">
    <property type="entry name" value="GST_CTER"/>
    <property type="match status" value="1"/>
</dbReference>
<dbReference type="InterPro" id="IPR040079">
    <property type="entry name" value="Glutathione_S-Trfase"/>
</dbReference>
<evidence type="ECO:0000259" key="1">
    <source>
        <dbReference type="PROSITE" id="PS50405"/>
    </source>
</evidence>
<dbReference type="InterPro" id="IPR047047">
    <property type="entry name" value="GST_Omega-like_C"/>
</dbReference>
<dbReference type="SFLD" id="SFLDG01206">
    <property type="entry name" value="Xi.1"/>
    <property type="match status" value="1"/>
</dbReference>
<dbReference type="PIRSF" id="PIRSF015753">
    <property type="entry name" value="GST"/>
    <property type="match status" value="1"/>
</dbReference>
<name>A0ABU8YJW6_9CYAN</name>
<dbReference type="SFLD" id="SFLDS00019">
    <property type="entry name" value="Glutathione_Transferase_(cytos"/>
    <property type="match status" value="1"/>
</dbReference>
<dbReference type="PANTHER" id="PTHR32419">
    <property type="entry name" value="GLUTATHIONYL-HYDROQUINONE REDUCTASE"/>
    <property type="match status" value="1"/>
</dbReference>
<dbReference type="Pfam" id="PF13410">
    <property type="entry name" value="GST_C_2"/>
    <property type="match status" value="1"/>
</dbReference>
<dbReference type="EMBL" id="JBBLXS010000063">
    <property type="protein sequence ID" value="MEK0184634.1"/>
    <property type="molecule type" value="Genomic_DNA"/>
</dbReference>
<dbReference type="RefSeq" id="WP_340520698.1">
    <property type="nucleotide sequence ID" value="NZ_JBBLXS010000063.1"/>
</dbReference>
<gene>
    <name evidence="2" type="ORF">WMG39_07155</name>
</gene>
<dbReference type="InterPro" id="IPR010987">
    <property type="entry name" value="Glutathione-S-Trfase_C-like"/>
</dbReference>
<dbReference type="SFLD" id="SFLDG01148">
    <property type="entry name" value="Xi_(cytGST)"/>
    <property type="match status" value="1"/>
</dbReference>
<dbReference type="Gene3D" id="3.40.30.10">
    <property type="entry name" value="Glutaredoxin"/>
    <property type="match status" value="1"/>
</dbReference>
<dbReference type="InterPro" id="IPR016639">
    <property type="entry name" value="GST_Omega/GSH"/>
</dbReference>
<dbReference type="InterPro" id="IPR004045">
    <property type="entry name" value="Glutathione_S-Trfase_N"/>
</dbReference>
<dbReference type="CDD" id="cd03190">
    <property type="entry name" value="GST_C_Omega_like"/>
    <property type="match status" value="1"/>
</dbReference>
<dbReference type="GO" id="GO:0016491">
    <property type="term" value="F:oxidoreductase activity"/>
    <property type="evidence" value="ECO:0007669"/>
    <property type="project" value="UniProtKB-KW"/>
</dbReference>
<sequence length="314" mass="35451">MWQLMMSKLAPPDRTGAYIRPSSSFRNFVSTAADNPYQPATARYRLFVGMGCPWAHRTLVTRALKGLEDAISVSVVYPSEGGLWVMESEIFGCNTMRELYQLALPGYQGRCTVPVLWDESKKAIVNNESSEIIVMLNSEFNEFASNQMDLYPVDLRSQIDEWNEKIYQSVNNGVYRCGFAQSQAAYDSACSELFAVLDEIDRSLLMSRYLCGDRVTLADVRLFTTLFRFDAVYYSLFKCNVRRIQDYEHLGAYLRDLYQLPGVAGTCDLEAVKRDYYGNLFPLNPGCIIPAGPDVGNLLKSHDRAAIGKLSFLT</sequence>
<proteinExistence type="predicted"/>
<dbReference type="Gene3D" id="1.20.1050.10">
    <property type="match status" value="1"/>
</dbReference>
<reference evidence="2 3" key="1">
    <citation type="journal article" date="2020" name="Harmful Algae">
        <title>Molecular and morphological characterization of a novel dihydroanatoxin-a producing Microcoleus species (cyanobacteria) from the Russian River, California, USA.</title>
        <authorList>
            <person name="Conklin K.Y."/>
            <person name="Stancheva R."/>
            <person name="Otten T.G."/>
            <person name="Fadness R."/>
            <person name="Boyer G.L."/>
            <person name="Read B."/>
            <person name="Zhang X."/>
            <person name="Sheath R.G."/>
        </authorList>
    </citation>
    <scope>NUCLEOTIDE SEQUENCE [LARGE SCALE GENOMIC DNA]</scope>
    <source>
        <strain evidence="2 3">PTRS2</strain>
    </source>
</reference>
<organism evidence="2 3">
    <name type="scientific">Microcoleus anatoxicus PTRS2</name>
    <dbReference type="NCBI Taxonomy" id="2705321"/>
    <lineage>
        <taxon>Bacteria</taxon>
        <taxon>Bacillati</taxon>
        <taxon>Cyanobacteriota</taxon>
        <taxon>Cyanophyceae</taxon>
        <taxon>Oscillatoriophycideae</taxon>
        <taxon>Oscillatoriales</taxon>
        <taxon>Microcoleaceae</taxon>
        <taxon>Microcoleus</taxon>
        <taxon>Microcoleus anatoxicus</taxon>
    </lineage>
</organism>
<protein>
    <submittedName>
        <fullName evidence="2">Glutathione S-transferase family protein</fullName>
        <ecNumber evidence="2">1.8.5.-</ecNumber>
    </submittedName>
</protein>
<dbReference type="InterPro" id="IPR036282">
    <property type="entry name" value="Glutathione-S-Trfase_C_sf"/>
</dbReference>
<dbReference type="SUPFAM" id="SSF52833">
    <property type="entry name" value="Thioredoxin-like"/>
    <property type="match status" value="1"/>
</dbReference>
<accession>A0ABU8YJW6</accession>